<dbReference type="CDD" id="cd11538">
    <property type="entry name" value="NTP-PPase_u1"/>
    <property type="match status" value="1"/>
</dbReference>
<keyword evidence="2" id="KW-1185">Reference proteome</keyword>
<dbReference type="AlphaFoldDB" id="A0A542Z9Z4"/>
<dbReference type="RefSeq" id="WP_141790469.1">
    <property type="nucleotide sequence ID" value="NZ_BAAAKX010000006.1"/>
</dbReference>
<proteinExistence type="predicted"/>
<accession>A0A542Z9Z4</accession>
<evidence type="ECO:0000313" key="2">
    <source>
        <dbReference type="Proteomes" id="UP000319514"/>
    </source>
</evidence>
<reference evidence="1 2" key="1">
    <citation type="submission" date="2019-06" db="EMBL/GenBank/DDBJ databases">
        <title>Sequencing the genomes of 1000 actinobacteria strains.</title>
        <authorList>
            <person name="Klenk H.-P."/>
        </authorList>
    </citation>
    <scope>NUCLEOTIDE SEQUENCE [LARGE SCALE GENOMIC DNA]</scope>
    <source>
        <strain evidence="1 2">DSM 18082</strain>
    </source>
</reference>
<evidence type="ECO:0000313" key="1">
    <source>
        <dbReference type="EMBL" id="TQL57143.1"/>
    </source>
</evidence>
<dbReference type="Gene3D" id="1.10.287.1080">
    <property type="entry name" value="MazG-like"/>
    <property type="match status" value="1"/>
</dbReference>
<dbReference type="Proteomes" id="UP000319514">
    <property type="component" value="Unassembled WGS sequence"/>
</dbReference>
<dbReference type="GO" id="GO:0016787">
    <property type="term" value="F:hydrolase activity"/>
    <property type="evidence" value="ECO:0007669"/>
    <property type="project" value="UniProtKB-KW"/>
</dbReference>
<gene>
    <name evidence="1" type="ORF">FB474_3918</name>
</gene>
<dbReference type="OrthoDB" id="9791898at2"/>
<comment type="caution">
    <text evidence="1">The sequence shown here is derived from an EMBL/GenBank/DDBJ whole genome shotgun (WGS) entry which is preliminary data.</text>
</comment>
<name>A0A542Z9Z4_9MICO</name>
<dbReference type="EMBL" id="VFOQ01000002">
    <property type="protein sequence ID" value="TQL57143.1"/>
    <property type="molecule type" value="Genomic_DNA"/>
</dbReference>
<dbReference type="SUPFAM" id="SSF101386">
    <property type="entry name" value="all-alpha NTP pyrophosphatases"/>
    <property type="match status" value="1"/>
</dbReference>
<keyword evidence="1" id="KW-0378">Hydrolase</keyword>
<sequence length="114" mass="13036">MDLHALTDQVEQISHVYAQRFGIDRDDTWFLLKLQEEVGELTQAQLMRDGQARTKGLTPDELDAAFRSEVADVLCQTLLLARHHGIDLDAEVERKWLVWRDALASPEAVATHER</sequence>
<organism evidence="1 2">
    <name type="scientific">Oryzihumus leptocrescens</name>
    <dbReference type="NCBI Taxonomy" id="297536"/>
    <lineage>
        <taxon>Bacteria</taxon>
        <taxon>Bacillati</taxon>
        <taxon>Actinomycetota</taxon>
        <taxon>Actinomycetes</taxon>
        <taxon>Micrococcales</taxon>
        <taxon>Intrasporangiaceae</taxon>
        <taxon>Oryzihumus</taxon>
    </lineage>
</organism>
<protein>
    <submittedName>
        <fullName evidence="1">NTP pyrophosphatase (Non-canonical NTP hydrolase)</fullName>
    </submittedName>
</protein>